<feature type="binding site" evidence="16">
    <location>
        <position position="342"/>
    </location>
    <ligand>
        <name>ATP</name>
        <dbReference type="ChEBI" id="CHEBI:30616"/>
    </ligand>
</feature>
<evidence type="ECO:0000256" key="14">
    <source>
        <dbReference type="ARBA" id="ARBA00049499"/>
    </source>
</evidence>
<dbReference type="SFLD" id="SFLDG00002">
    <property type="entry name" value="C1.7:_P-type_atpase_like"/>
    <property type="match status" value="1"/>
</dbReference>
<feature type="binding site" evidence="17">
    <location>
        <position position="543"/>
    </location>
    <ligand>
        <name>Mg(2+)</name>
        <dbReference type="ChEBI" id="CHEBI:18420"/>
    </ligand>
</feature>
<accession>G0QMX7</accession>
<feature type="binding site" evidence="17">
    <location>
        <position position="547"/>
    </location>
    <ligand>
        <name>Mg(2+)</name>
        <dbReference type="ChEBI" id="CHEBI:18420"/>
    </ligand>
</feature>
<protein>
    <recommendedName>
        <fullName evidence="18">Phospholipid-transporting ATPase</fullName>
        <ecNumber evidence="18">7.6.2.1</ecNumber>
    </recommendedName>
</protein>
<keyword evidence="6 16" id="KW-0067">ATP-binding</keyword>
<evidence type="ECO:0000256" key="18">
    <source>
        <dbReference type="RuleBase" id="RU362033"/>
    </source>
</evidence>
<evidence type="ECO:0000256" key="3">
    <source>
        <dbReference type="ARBA" id="ARBA00022692"/>
    </source>
</evidence>
<dbReference type="GO" id="GO:0140326">
    <property type="term" value="F:ATPase-coupled intramembrane lipid transporter activity"/>
    <property type="evidence" value="ECO:0007669"/>
    <property type="project" value="UniProtKB-EC"/>
</dbReference>
<dbReference type="FunFam" id="3.40.50.1000:FF:000001">
    <property type="entry name" value="Phospholipid-transporting ATPase IC"/>
    <property type="match status" value="1"/>
</dbReference>
<proteinExistence type="inferred from homology"/>
<dbReference type="Pfam" id="PF13246">
    <property type="entry name" value="Cation_ATPase"/>
    <property type="match status" value="1"/>
</dbReference>
<dbReference type="InterPro" id="IPR023299">
    <property type="entry name" value="ATPase_P-typ_cyto_dom_N"/>
</dbReference>
<dbReference type="SUPFAM" id="SSF81665">
    <property type="entry name" value="Calcium ATPase, transmembrane domain M"/>
    <property type="match status" value="1"/>
</dbReference>
<feature type="transmembrane region" description="Helical" evidence="18">
    <location>
        <begin position="21"/>
        <end position="42"/>
    </location>
</feature>
<dbReference type="InterPro" id="IPR036412">
    <property type="entry name" value="HAD-like_sf"/>
</dbReference>
<keyword evidence="3 18" id="KW-0812">Transmembrane</keyword>
<dbReference type="NCBIfam" id="TIGR01652">
    <property type="entry name" value="ATPase-Plipid"/>
    <property type="match status" value="1"/>
</dbReference>
<keyword evidence="10" id="KW-0915">Sodium</keyword>
<keyword evidence="21" id="KW-0378">Hydrolase</keyword>
<evidence type="ECO:0000256" key="10">
    <source>
        <dbReference type="ARBA" id="ARBA00023053"/>
    </source>
</evidence>
<feature type="transmembrane region" description="Helical" evidence="18">
    <location>
        <begin position="786"/>
        <end position="809"/>
    </location>
</feature>
<dbReference type="InterPro" id="IPR006539">
    <property type="entry name" value="P-type_ATPase_IV"/>
</dbReference>
<dbReference type="Gene3D" id="3.40.1110.10">
    <property type="entry name" value="Calcium-transporting ATPase, cytoplasmic domain N"/>
    <property type="match status" value="1"/>
</dbReference>
<dbReference type="InterPro" id="IPR032630">
    <property type="entry name" value="P_typ_ATPase_c"/>
</dbReference>
<dbReference type="GO" id="GO:0005886">
    <property type="term" value="C:plasma membrane"/>
    <property type="evidence" value="ECO:0007669"/>
    <property type="project" value="TreeGrafter"/>
</dbReference>
<feature type="transmembrane region" description="Helical" evidence="18">
    <location>
        <begin position="74"/>
        <end position="92"/>
    </location>
</feature>
<evidence type="ECO:0000259" key="20">
    <source>
        <dbReference type="Pfam" id="PF16212"/>
    </source>
</evidence>
<reference evidence="21 22" key="1">
    <citation type="submission" date="2011-07" db="EMBL/GenBank/DDBJ databases">
        <authorList>
            <person name="Coyne R."/>
            <person name="Brami D."/>
            <person name="Johnson J."/>
            <person name="Hostetler J."/>
            <person name="Hannick L."/>
            <person name="Clark T."/>
            <person name="Cassidy-Hanley D."/>
            <person name="Inman J."/>
        </authorList>
    </citation>
    <scope>NUCLEOTIDE SEQUENCE [LARGE SCALE GENOMIC DNA]</scope>
    <source>
        <strain evidence="21 22">G5</strain>
    </source>
</reference>
<feature type="transmembrane region" description="Helical" evidence="18">
    <location>
        <begin position="599"/>
        <end position="618"/>
    </location>
</feature>
<evidence type="ECO:0000256" key="2">
    <source>
        <dbReference type="ARBA" id="ARBA00008109"/>
    </source>
</evidence>
<feature type="binding site" evidence="17">
    <location>
        <position position="146"/>
    </location>
    <ligand>
        <name>Mg(2+)</name>
        <dbReference type="ChEBI" id="CHEBI:18420"/>
    </ligand>
</feature>
<dbReference type="EMBL" id="GL983450">
    <property type="protein sequence ID" value="EGR33431.1"/>
    <property type="molecule type" value="Genomic_DNA"/>
</dbReference>
<dbReference type="SFLD" id="SFLDS00003">
    <property type="entry name" value="Haloacid_Dehalogenase"/>
    <property type="match status" value="1"/>
</dbReference>
<dbReference type="FunFam" id="3.40.50.1000:FF:000190">
    <property type="entry name" value="Phospholipid-transporting ATPase"/>
    <property type="match status" value="1"/>
</dbReference>
<dbReference type="GO" id="GO:0008554">
    <property type="term" value="F:P-type sodium transporter activity"/>
    <property type="evidence" value="ECO:0007669"/>
    <property type="project" value="UniProtKB-EC"/>
</dbReference>
<dbReference type="InterPro" id="IPR044492">
    <property type="entry name" value="P_typ_ATPase_HD_dom"/>
</dbReference>
<evidence type="ECO:0000256" key="6">
    <source>
        <dbReference type="ARBA" id="ARBA00022840"/>
    </source>
</evidence>
<feature type="transmembrane region" description="Helical" evidence="18">
    <location>
        <begin position="683"/>
        <end position="705"/>
    </location>
</feature>
<keyword evidence="19" id="KW-0175">Coiled coil</keyword>
<evidence type="ECO:0000256" key="19">
    <source>
        <dbReference type="SAM" id="Coils"/>
    </source>
</evidence>
<comment type="catalytic activity">
    <reaction evidence="13 18">
        <text>ATP + H2O + phospholipidSide 1 = ADP + phosphate + phospholipidSide 2.</text>
        <dbReference type="EC" id="7.6.2.1"/>
    </reaction>
</comment>
<dbReference type="EC" id="7.6.2.1" evidence="18"/>
<dbReference type="SUPFAM" id="SSF81660">
    <property type="entry name" value="Metal cation-transporting ATPase, ATP-binding domain N"/>
    <property type="match status" value="1"/>
</dbReference>
<feature type="coiled-coil region" evidence="19">
    <location>
        <begin position="363"/>
        <end position="390"/>
    </location>
</feature>
<dbReference type="InterPro" id="IPR023214">
    <property type="entry name" value="HAD_sf"/>
</dbReference>
<keyword evidence="12" id="KW-0813">Transport</keyword>
<keyword evidence="12" id="KW-0739">Sodium transport</keyword>
<comment type="similarity">
    <text evidence="2 18">Belongs to the cation transport ATPase (P-type) (TC 3.A.3) family. Type IV subfamily.</text>
</comment>
<feature type="active site" description="4-aspartylphosphate intermediate" evidence="15">
    <location>
        <position position="144"/>
    </location>
</feature>
<keyword evidence="4 17" id="KW-0479">Metal-binding</keyword>
<feature type="binding site" evidence="16">
    <location>
        <position position="146"/>
    </location>
    <ligand>
        <name>ATP</name>
        <dbReference type="ChEBI" id="CHEBI:30616"/>
    </ligand>
</feature>
<feature type="transmembrane region" description="Helical" evidence="18">
    <location>
        <begin position="717"/>
        <end position="735"/>
    </location>
</feature>
<keyword evidence="11 18" id="KW-0472">Membrane</keyword>
<comment type="catalytic activity">
    <reaction evidence="14">
        <text>Na(+)(in) + ATP + H2O = Na(+)(out) + ADP + phosphate + H(+)</text>
        <dbReference type="Rhea" id="RHEA:14633"/>
        <dbReference type="ChEBI" id="CHEBI:15377"/>
        <dbReference type="ChEBI" id="CHEBI:15378"/>
        <dbReference type="ChEBI" id="CHEBI:29101"/>
        <dbReference type="ChEBI" id="CHEBI:30616"/>
        <dbReference type="ChEBI" id="CHEBI:43474"/>
        <dbReference type="ChEBI" id="CHEBI:456216"/>
        <dbReference type="EC" id="7.2.2.3"/>
    </reaction>
    <physiologicalReaction direction="left-to-right" evidence="14">
        <dbReference type="Rhea" id="RHEA:14634"/>
    </physiologicalReaction>
</comment>
<keyword evidence="22" id="KW-1185">Reference proteome</keyword>
<feature type="binding site" evidence="16">
    <location>
        <position position="284"/>
    </location>
    <ligand>
        <name>ATP</name>
        <dbReference type="ChEBI" id="CHEBI:30616"/>
    </ligand>
</feature>
<dbReference type="eggNOG" id="KOG0206">
    <property type="taxonomic scope" value="Eukaryota"/>
</dbReference>
<dbReference type="Pfam" id="PF16212">
    <property type="entry name" value="PhoLip_ATPase_C"/>
    <property type="match status" value="1"/>
</dbReference>
<keyword evidence="9 18" id="KW-1133">Transmembrane helix</keyword>
<feature type="binding site" evidence="17">
    <location>
        <position position="144"/>
    </location>
    <ligand>
        <name>Mg(2+)</name>
        <dbReference type="ChEBI" id="CHEBI:18420"/>
    </ligand>
</feature>
<dbReference type="FunCoup" id="G0QMX7">
    <property type="interactions" value="5"/>
</dbReference>
<dbReference type="RefSeq" id="XP_004037417.1">
    <property type="nucleotide sequence ID" value="XM_004037369.1"/>
</dbReference>
<evidence type="ECO:0000256" key="11">
    <source>
        <dbReference type="ARBA" id="ARBA00023136"/>
    </source>
</evidence>
<evidence type="ECO:0000313" key="21">
    <source>
        <dbReference type="EMBL" id="EGR33431.1"/>
    </source>
</evidence>
<sequence length="872" mass="100819">MLNSVKARSKKSKVENLMNNFILLIFVIQLFICFITALIASIQNKILFKNLSYLNHNTINIEVSFFQQLLIKSGAWLLIFTNFVPISLLVTLEMVKFFQGIVISEDKNTQLVYKEENETKISKTIVQSSNLNEELGQVQYIFSDKTGTLTSNIMKYKCLTVNGISYGEKEDMTAQDLQKFPKLDNVDFKEWQIFKELEDQNSPNFPYLFDFLQMLSICHTVITEYDQKTKNNIYNASSPDELALLNFAKFTGFEFIGIDENDNMTIIYKNQKKYIFKLLHVLEFNSTRKRMSIIVQNEQNEILLYTKGADSVIEKRMSSSNQQITIEKTWENLNRYANKGLRTLLCAKRKIDIQEYKLWDNQYNKAMNSLDNREQKMEDLQDQIEIQLEIIGATAIEDMLQDEVGETISIIKQSGIKVWVLTGDKIETAINIGYSCRLLSNEQEQIKIDGLQKDQILDSIDQSLERLQQIQCDIQEKNPIALILTGDGLIHIMEDKKLINQIIEIANQCEVVLACRVSPKQKQEIVSMIKHAKPGVTTLAIGDGANDVNMITAAHVGIGIRGKEGQQAARASDFAIGEFKILRNLLLHHGRECYRRNSILIFYNFYKNMLLVLPQWWYGFCNGFSGISLYDPWIYQLYNMCYTSIPIVIYAIFDEQYSGQQFINMPWEYQQGINSLIFNKFQFLIWIFNGAWQALLCCWICFLGMESTFVQNGRIFFFSSTGNASFGGSVIVGNLKVLLFSYVHTPISLFCIFGSIIFYISNHAFASSQIESSDIYNTFNNQFRSGYFWFSNFILICCTFLIEFAFVYYKYQNENPKQQILQKNILKLHQNINQKIDLENGKNQNSVTPLYCGQQFQLKIEDQLQINLSNNT</sequence>
<feature type="binding site" evidence="16">
    <location>
        <position position="307"/>
    </location>
    <ligand>
        <name>ATP</name>
        <dbReference type="ChEBI" id="CHEBI:30616"/>
    </ligand>
</feature>
<dbReference type="NCBIfam" id="TIGR01494">
    <property type="entry name" value="ATPase_P-type"/>
    <property type="match status" value="1"/>
</dbReference>
<feature type="transmembrane region" description="Helical" evidence="18">
    <location>
        <begin position="747"/>
        <end position="766"/>
    </location>
</feature>
<dbReference type="GO" id="GO:0000287">
    <property type="term" value="F:magnesium ion binding"/>
    <property type="evidence" value="ECO:0007669"/>
    <property type="project" value="UniProtKB-UniRule"/>
</dbReference>
<dbReference type="OMA" id="RIVAWAF"/>
<dbReference type="PANTHER" id="PTHR24092:SF150">
    <property type="entry name" value="PHOSPHOLIPID-TRANSPORTING ATPASE"/>
    <property type="match status" value="1"/>
</dbReference>
<feature type="binding site" evidence="16">
    <location>
        <position position="424"/>
    </location>
    <ligand>
        <name>ATP</name>
        <dbReference type="ChEBI" id="CHEBI:30616"/>
    </ligand>
</feature>
<evidence type="ECO:0000256" key="17">
    <source>
        <dbReference type="PIRSR" id="PIRSR606539-3"/>
    </source>
</evidence>
<evidence type="ECO:0000256" key="4">
    <source>
        <dbReference type="ARBA" id="ARBA00022723"/>
    </source>
</evidence>
<feature type="transmembrane region" description="Helical" evidence="18">
    <location>
        <begin position="633"/>
        <end position="653"/>
    </location>
</feature>
<dbReference type="AlphaFoldDB" id="G0QMX7"/>
<feature type="binding site" evidence="16">
    <location>
        <position position="423"/>
    </location>
    <ligand>
        <name>ATP</name>
        <dbReference type="ChEBI" id="CHEBI:30616"/>
    </ligand>
</feature>
<evidence type="ECO:0000256" key="16">
    <source>
        <dbReference type="PIRSR" id="PIRSR606539-2"/>
    </source>
</evidence>
<feature type="binding site" evidence="16">
    <location>
        <position position="145"/>
    </location>
    <ligand>
        <name>ATP</name>
        <dbReference type="ChEBI" id="CHEBI:30616"/>
    </ligand>
</feature>
<evidence type="ECO:0000256" key="9">
    <source>
        <dbReference type="ARBA" id="ARBA00022989"/>
    </source>
</evidence>
<dbReference type="InterPro" id="IPR023298">
    <property type="entry name" value="ATPase_P-typ_TM_dom_sf"/>
</dbReference>
<feature type="binding site" evidence="16">
    <location>
        <position position="422"/>
    </location>
    <ligand>
        <name>ATP</name>
        <dbReference type="ChEBI" id="CHEBI:30616"/>
    </ligand>
</feature>
<feature type="binding site" evidence="16">
    <location>
        <position position="547"/>
    </location>
    <ligand>
        <name>ATP</name>
        <dbReference type="ChEBI" id="CHEBI:30616"/>
    </ligand>
</feature>
<dbReference type="InterPro" id="IPR001757">
    <property type="entry name" value="P_typ_ATPase"/>
</dbReference>
<organism evidence="21 22">
    <name type="scientific">Ichthyophthirius multifiliis</name>
    <name type="common">White spot disease agent</name>
    <name type="synonym">Ich</name>
    <dbReference type="NCBI Taxonomy" id="5932"/>
    <lineage>
        <taxon>Eukaryota</taxon>
        <taxon>Sar</taxon>
        <taxon>Alveolata</taxon>
        <taxon>Ciliophora</taxon>
        <taxon>Intramacronucleata</taxon>
        <taxon>Oligohymenophorea</taxon>
        <taxon>Hymenostomatida</taxon>
        <taxon>Ophryoglenina</taxon>
        <taxon>Ichthyophthirius</taxon>
    </lineage>
</organism>
<dbReference type="Proteomes" id="UP000008983">
    <property type="component" value="Unassembled WGS sequence"/>
</dbReference>
<dbReference type="PANTHER" id="PTHR24092">
    <property type="entry name" value="PROBABLE PHOSPHOLIPID-TRANSPORTING ATPASE"/>
    <property type="match status" value="1"/>
</dbReference>
<feature type="domain" description="P-type ATPase C-terminal" evidence="20">
    <location>
        <begin position="569"/>
        <end position="811"/>
    </location>
</feature>
<keyword evidence="12" id="KW-0406">Ion transport</keyword>
<evidence type="ECO:0000256" key="5">
    <source>
        <dbReference type="ARBA" id="ARBA00022741"/>
    </source>
</evidence>
<name>G0QMX7_ICHMU</name>
<comment type="cofactor">
    <cofactor evidence="17">
        <name>Mg(2+)</name>
        <dbReference type="ChEBI" id="CHEBI:18420"/>
    </cofactor>
</comment>
<evidence type="ECO:0000256" key="1">
    <source>
        <dbReference type="ARBA" id="ARBA00004141"/>
    </source>
</evidence>
<dbReference type="OrthoDB" id="377733at2759"/>
<evidence type="ECO:0000256" key="8">
    <source>
        <dbReference type="ARBA" id="ARBA00022967"/>
    </source>
</evidence>
<dbReference type="GeneID" id="14909608"/>
<dbReference type="SFLD" id="SFLDF00027">
    <property type="entry name" value="p-type_atpase"/>
    <property type="match status" value="1"/>
</dbReference>
<dbReference type="GO" id="GO:0016887">
    <property type="term" value="F:ATP hydrolysis activity"/>
    <property type="evidence" value="ECO:0007669"/>
    <property type="project" value="InterPro"/>
</dbReference>
<evidence type="ECO:0000256" key="7">
    <source>
        <dbReference type="ARBA" id="ARBA00022842"/>
    </source>
</evidence>
<dbReference type="GO" id="GO:0045332">
    <property type="term" value="P:phospholipid translocation"/>
    <property type="evidence" value="ECO:0007669"/>
    <property type="project" value="TreeGrafter"/>
</dbReference>
<keyword evidence="5 16" id="KW-0547">Nucleotide-binding</keyword>
<dbReference type="SUPFAM" id="SSF56784">
    <property type="entry name" value="HAD-like"/>
    <property type="match status" value="1"/>
</dbReference>
<feature type="non-terminal residue" evidence="21">
    <location>
        <position position="872"/>
    </location>
</feature>
<gene>
    <name evidence="21" type="ORF">IMG5_053380</name>
</gene>
<evidence type="ECO:0000256" key="15">
    <source>
        <dbReference type="PIRSR" id="PIRSR606539-1"/>
    </source>
</evidence>
<feature type="binding site" evidence="16">
    <location>
        <position position="522"/>
    </location>
    <ligand>
        <name>ATP</name>
        <dbReference type="ChEBI" id="CHEBI:30616"/>
    </ligand>
</feature>
<feature type="binding site" evidence="16">
    <location>
        <position position="546"/>
    </location>
    <ligand>
        <name>ATP</name>
        <dbReference type="ChEBI" id="CHEBI:30616"/>
    </ligand>
</feature>
<feature type="binding site" evidence="16">
    <location>
        <position position="516"/>
    </location>
    <ligand>
        <name>ATP</name>
        <dbReference type="ChEBI" id="CHEBI:30616"/>
    </ligand>
</feature>
<evidence type="ECO:0000256" key="13">
    <source>
        <dbReference type="ARBA" id="ARBA00034036"/>
    </source>
</evidence>
<dbReference type="InParanoid" id="G0QMX7"/>
<feature type="binding site" evidence="16">
    <location>
        <position position="144"/>
    </location>
    <ligand>
        <name>ATP</name>
        <dbReference type="ChEBI" id="CHEBI:30616"/>
    </ligand>
</feature>
<evidence type="ECO:0000256" key="12">
    <source>
        <dbReference type="ARBA" id="ARBA00023201"/>
    </source>
</evidence>
<dbReference type="Gene3D" id="3.40.50.1000">
    <property type="entry name" value="HAD superfamily/HAD-like"/>
    <property type="match status" value="1"/>
</dbReference>
<feature type="binding site" evidence="16">
    <location>
        <position position="241"/>
    </location>
    <ligand>
        <name>ATP</name>
        <dbReference type="ChEBI" id="CHEBI:30616"/>
    </ligand>
</feature>
<dbReference type="GO" id="GO:0005524">
    <property type="term" value="F:ATP binding"/>
    <property type="evidence" value="ECO:0007669"/>
    <property type="project" value="UniProtKB-UniRule"/>
</dbReference>
<dbReference type="InterPro" id="IPR018303">
    <property type="entry name" value="ATPase_P-typ_P_site"/>
</dbReference>
<keyword evidence="8 18" id="KW-1278">Translocase</keyword>
<dbReference type="STRING" id="857967.G0QMX7"/>
<dbReference type="PRINTS" id="PR00119">
    <property type="entry name" value="CATATPASE"/>
</dbReference>
<dbReference type="PROSITE" id="PS00154">
    <property type="entry name" value="ATPASE_E1_E2"/>
    <property type="match status" value="1"/>
</dbReference>
<comment type="subcellular location">
    <subcellularLocation>
        <location evidence="1 18">Membrane</location>
        <topology evidence="1 18">Multi-pass membrane protein</topology>
    </subcellularLocation>
</comment>
<evidence type="ECO:0000313" key="22">
    <source>
        <dbReference type="Proteomes" id="UP000008983"/>
    </source>
</evidence>
<keyword evidence="7 17" id="KW-0460">Magnesium</keyword>